<dbReference type="EMBL" id="GBXM01082013">
    <property type="protein sequence ID" value="JAH26564.1"/>
    <property type="molecule type" value="Transcribed_RNA"/>
</dbReference>
<accession>A0A0E9RBT1</accession>
<proteinExistence type="predicted"/>
<reference evidence="1" key="2">
    <citation type="journal article" date="2015" name="Fish Shellfish Immunol.">
        <title>Early steps in the European eel (Anguilla anguilla)-Vibrio vulnificus interaction in the gills: Role of the RtxA13 toxin.</title>
        <authorList>
            <person name="Callol A."/>
            <person name="Pajuelo D."/>
            <person name="Ebbesson L."/>
            <person name="Teles M."/>
            <person name="MacKenzie S."/>
            <person name="Amaro C."/>
        </authorList>
    </citation>
    <scope>NUCLEOTIDE SEQUENCE</scope>
</reference>
<dbReference type="EMBL" id="GBXM01080374">
    <property type="protein sequence ID" value="JAH28203.1"/>
    <property type="molecule type" value="Transcribed_RNA"/>
</dbReference>
<evidence type="ECO:0000313" key="1">
    <source>
        <dbReference type="EMBL" id="JAH26564.1"/>
    </source>
</evidence>
<dbReference type="AlphaFoldDB" id="A0A0E9RBT1"/>
<organism evidence="1">
    <name type="scientific">Anguilla anguilla</name>
    <name type="common">European freshwater eel</name>
    <name type="synonym">Muraena anguilla</name>
    <dbReference type="NCBI Taxonomy" id="7936"/>
    <lineage>
        <taxon>Eukaryota</taxon>
        <taxon>Metazoa</taxon>
        <taxon>Chordata</taxon>
        <taxon>Craniata</taxon>
        <taxon>Vertebrata</taxon>
        <taxon>Euteleostomi</taxon>
        <taxon>Actinopterygii</taxon>
        <taxon>Neopterygii</taxon>
        <taxon>Teleostei</taxon>
        <taxon>Anguilliformes</taxon>
        <taxon>Anguillidae</taxon>
        <taxon>Anguilla</taxon>
    </lineage>
</organism>
<sequence length="32" mass="3563">MFLLVWDVSQLHNQTVLVTALSRVGTVVHLDA</sequence>
<reference evidence="1" key="1">
    <citation type="submission" date="2014-11" db="EMBL/GenBank/DDBJ databases">
        <authorList>
            <person name="Amaro Gonzalez C."/>
        </authorList>
    </citation>
    <scope>NUCLEOTIDE SEQUENCE</scope>
</reference>
<protein>
    <submittedName>
        <fullName evidence="1">Uncharacterized protein</fullName>
    </submittedName>
</protein>
<name>A0A0E9RBT1_ANGAN</name>